<evidence type="ECO:0000313" key="1">
    <source>
        <dbReference type="EMBL" id="JAE25738.1"/>
    </source>
</evidence>
<organism evidence="1">
    <name type="scientific">Arundo donax</name>
    <name type="common">Giant reed</name>
    <name type="synonym">Donax arundinaceus</name>
    <dbReference type="NCBI Taxonomy" id="35708"/>
    <lineage>
        <taxon>Eukaryota</taxon>
        <taxon>Viridiplantae</taxon>
        <taxon>Streptophyta</taxon>
        <taxon>Embryophyta</taxon>
        <taxon>Tracheophyta</taxon>
        <taxon>Spermatophyta</taxon>
        <taxon>Magnoliopsida</taxon>
        <taxon>Liliopsida</taxon>
        <taxon>Poales</taxon>
        <taxon>Poaceae</taxon>
        <taxon>PACMAD clade</taxon>
        <taxon>Arundinoideae</taxon>
        <taxon>Arundineae</taxon>
        <taxon>Arundo</taxon>
    </lineage>
</organism>
<dbReference type="EMBL" id="GBRH01172158">
    <property type="protein sequence ID" value="JAE25738.1"/>
    <property type="molecule type" value="Transcribed_RNA"/>
</dbReference>
<accession>A0A0A9GYP5</accession>
<protein>
    <submittedName>
        <fullName evidence="1">Uncharacterized protein</fullName>
    </submittedName>
</protein>
<sequence length="35" mass="4018">MNTLLIVLSGHCRIRRWYAFPKCNGTSCDIQEGSF</sequence>
<name>A0A0A9GYP5_ARUDO</name>
<reference evidence="1" key="2">
    <citation type="journal article" date="2015" name="Data Brief">
        <title>Shoot transcriptome of the giant reed, Arundo donax.</title>
        <authorList>
            <person name="Barrero R.A."/>
            <person name="Guerrero F.D."/>
            <person name="Moolhuijzen P."/>
            <person name="Goolsby J.A."/>
            <person name="Tidwell J."/>
            <person name="Bellgard S.E."/>
            <person name="Bellgard M.I."/>
        </authorList>
    </citation>
    <scope>NUCLEOTIDE SEQUENCE</scope>
    <source>
        <tissue evidence="1">Shoot tissue taken approximately 20 cm above the soil surface</tissue>
    </source>
</reference>
<dbReference type="AlphaFoldDB" id="A0A0A9GYP5"/>
<reference evidence="1" key="1">
    <citation type="submission" date="2014-09" db="EMBL/GenBank/DDBJ databases">
        <authorList>
            <person name="Magalhaes I.L.F."/>
            <person name="Oliveira U."/>
            <person name="Santos F.R."/>
            <person name="Vidigal T.H.D.A."/>
            <person name="Brescovit A.D."/>
            <person name="Santos A.J."/>
        </authorList>
    </citation>
    <scope>NUCLEOTIDE SEQUENCE</scope>
    <source>
        <tissue evidence="1">Shoot tissue taken approximately 20 cm above the soil surface</tissue>
    </source>
</reference>
<proteinExistence type="predicted"/>